<dbReference type="RefSeq" id="WP_330136005.1">
    <property type="nucleotide sequence ID" value="NZ_JAUTXY010000014.1"/>
</dbReference>
<dbReference type="Gene3D" id="1.20.120.450">
    <property type="entry name" value="dinb family like domain"/>
    <property type="match status" value="1"/>
</dbReference>
<proteinExistence type="predicted"/>
<organism evidence="1 2">
    <name type="scientific">Rhodococcus artemisiae</name>
    <dbReference type="NCBI Taxonomy" id="714159"/>
    <lineage>
        <taxon>Bacteria</taxon>
        <taxon>Bacillati</taxon>
        <taxon>Actinomycetota</taxon>
        <taxon>Actinomycetes</taxon>
        <taxon>Mycobacteriales</taxon>
        <taxon>Nocardiaceae</taxon>
        <taxon>Rhodococcus</taxon>
    </lineage>
</organism>
<name>A0ABU7LGZ1_9NOCA</name>
<dbReference type="InterPro" id="IPR007061">
    <property type="entry name" value="MST-like"/>
</dbReference>
<comment type="caution">
    <text evidence="1">The sequence shown here is derived from an EMBL/GenBank/DDBJ whole genome shotgun (WGS) entry which is preliminary data.</text>
</comment>
<dbReference type="EMBL" id="JAUTXY010000014">
    <property type="protein sequence ID" value="MEE2060830.1"/>
    <property type="molecule type" value="Genomic_DNA"/>
</dbReference>
<sequence>MTGTDGFATDLVEQLQVSRDLILWKLDGVSEYDARRPMTPTGTNLLGLVKHLATCEFGYFGEAFGRPSPVALPWADPEGADGANIDMWATADQTREYLVGLYRRSWQHAAETFAATELDDVTHVELWGQGRATLHRVLVHMNSETARHAGHADIVREMIDGSVGWRRDFDNLPYREVDRMRAHHARVQAEADHFR</sequence>
<dbReference type="Pfam" id="PF04978">
    <property type="entry name" value="MST"/>
    <property type="match status" value="1"/>
</dbReference>
<gene>
    <name evidence="1" type="ORF">Q7514_25240</name>
</gene>
<dbReference type="SUPFAM" id="SSF109854">
    <property type="entry name" value="DinB/YfiT-like putative metalloenzymes"/>
    <property type="match status" value="1"/>
</dbReference>
<dbReference type="InterPro" id="IPR034660">
    <property type="entry name" value="DinB/YfiT-like"/>
</dbReference>
<dbReference type="Proteomes" id="UP001336020">
    <property type="component" value="Unassembled WGS sequence"/>
</dbReference>
<accession>A0ABU7LGZ1</accession>
<evidence type="ECO:0000313" key="2">
    <source>
        <dbReference type="Proteomes" id="UP001336020"/>
    </source>
</evidence>
<evidence type="ECO:0000313" key="1">
    <source>
        <dbReference type="EMBL" id="MEE2060830.1"/>
    </source>
</evidence>
<keyword evidence="2" id="KW-1185">Reference proteome</keyword>
<protein>
    <submittedName>
        <fullName evidence="1">DinB family protein</fullName>
    </submittedName>
</protein>
<reference evidence="1 2" key="1">
    <citation type="submission" date="2023-07" db="EMBL/GenBank/DDBJ databases">
        <authorList>
            <person name="Girao M."/>
            <person name="Carvalho M.F."/>
        </authorList>
    </citation>
    <scope>NUCLEOTIDE SEQUENCE [LARGE SCALE GENOMIC DNA]</scope>
    <source>
        <strain evidence="1 2">YIM65754</strain>
    </source>
</reference>